<evidence type="ECO:0000256" key="8">
    <source>
        <dbReference type="ARBA" id="ARBA00023316"/>
    </source>
</evidence>
<dbReference type="PANTHER" id="PTHR31884">
    <property type="entry name" value="POLYGALACTURONASE"/>
    <property type="match status" value="1"/>
</dbReference>
<dbReference type="Gene3D" id="2.160.20.10">
    <property type="entry name" value="Single-stranded right-handed beta-helix, Pectin lyase-like"/>
    <property type="match status" value="1"/>
</dbReference>
<keyword evidence="14" id="KW-1185">Reference proteome</keyword>
<feature type="chain" id="PRO_5045201159" description="endo-polygalacturonase" evidence="12">
    <location>
        <begin position="21"/>
        <end position="360"/>
    </location>
</feature>
<evidence type="ECO:0000256" key="5">
    <source>
        <dbReference type="ARBA" id="ARBA00022801"/>
    </source>
</evidence>
<evidence type="ECO:0000256" key="10">
    <source>
        <dbReference type="PROSITE-ProRule" id="PRU10052"/>
    </source>
</evidence>
<comment type="catalytic activity">
    <reaction evidence="9">
        <text>(1,4-alpha-D-galacturonosyl)n+m + H2O = (1,4-alpha-D-galacturonosyl)n + (1,4-alpha-D-galacturonosyl)m.</text>
        <dbReference type="EC" id="3.2.1.15"/>
    </reaction>
</comment>
<dbReference type="InterPro" id="IPR012334">
    <property type="entry name" value="Pectin_lyas_fold"/>
</dbReference>
<dbReference type="InterPro" id="IPR000743">
    <property type="entry name" value="Glyco_hydro_28"/>
</dbReference>
<keyword evidence="8" id="KW-0961">Cell wall biogenesis/degradation</keyword>
<dbReference type="Pfam" id="PF00295">
    <property type="entry name" value="Glyco_hydro_28"/>
    <property type="match status" value="1"/>
</dbReference>
<dbReference type="InterPro" id="IPR011050">
    <property type="entry name" value="Pectin_lyase_fold/virulence"/>
</dbReference>
<evidence type="ECO:0000256" key="1">
    <source>
        <dbReference type="ARBA" id="ARBA00008834"/>
    </source>
</evidence>
<evidence type="ECO:0000256" key="6">
    <source>
        <dbReference type="ARBA" id="ARBA00023157"/>
    </source>
</evidence>
<organism evidence="13 14">
    <name type="scientific">Peronospora belbahrii</name>
    <dbReference type="NCBI Taxonomy" id="622444"/>
    <lineage>
        <taxon>Eukaryota</taxon>
        <taxon>Sar</taxon>
        <taxon>Stramenopiles</taxon>
        <taxon>Oomycota</taxon>
        <taxon>Peronosporomycetes</taxon>
        <taxon>Peronosporales</taxon>
        <taxon>Peronosporaceae</taxon>
        <taxon>Peronospora</taxon>
    </lineage>
</organism>
<dbReference type="Proteomes" id="UP001158986">
    <property type="component" value="Unassembled WGS sequence"/>
</dbReference>
<dbReference type="SMART" id="SM00710">
    <property type="entry name" value="PbH1"/>
    <property type="match status" value="6"/>
</dbReference>
<comment type="caution">
    <text evidence="13">The sequence shown here is derived from an EMBL/GenBank/DDBJ whole genome shotgun (WGS) entry which is preliminary data.</text>
</comment>
<protein>
    <recommendedName>
        <fullName evidence="2">endo-polygalacturonase</fullName>
        <ecNumber evidence="2">3.2.1.15</ecNumber>
    </recommendedName>
</protein>
<dbReference type="SUPFAM" id="SSF51126">
    <property type="entry name" value="Pectin lyase-like"/>
    <property type="match status" value="1"/>
</dbReference>
<dbReference type="InterPro" id="IPR050434">
    <property type="entry name" value="Glycosyl_hydrlase_28"/>
</dbReference>
<proteinExistence type="inferred from homology"/>
<keyword evidence="7 11" id="KW-0326">Glycosidase</keyword>
<sequence>MKLFVTTFLTLVSFAAVANGASMIRQEAEAGAPCQLTGTYKAGTDISSCDTITVGPLTVPGKVVLDLSRAKTGATINFVDTTTFGTAKWTGPLVWISGNHLTVKGSGTLDGQGAWYWRQGTSILRPIFFRMATVLDSTISGFTIKNSPFHTFSIVDCKRTTLSGLTLDSSDGHGIDKNTDGFDLASNEYVTIKNNNIFNHDDCIAVTSGIHTIFSGNECTESHGISIGSVGGNLVDDSTTVSDFVAQDNTITNSLNGLRIKAVADLKGMVDNVKFINNHLENVKNAIAIHSNYNRATGGYSGNPTSMVTISKIKVDGLSGSASQVYDIFVNPNMVSMWTFTGITVTGAKGTCTGQPTGIC</sequence>
<evidence type="ECO:0000256" key="9">
    <source>
        <dbReference type="ARBA" id="ARBA00034074"/>
    </source>
</evidence>
<evidence type="ECO:0000256" key="12">
    <source>
        <dbReference type="SAM" id="SignalP"/>
    </source>
</evidence>
<dbReference type="PANTHER" id="PTHR31884:SF1">
    <property type="entry name" value="POLYGALACTURONASE"/>
    <property type="match status" value="1"/>
</dbReference>
<keyword evidence="3 12" id="KW-0732">Signal</keyword>
<evidence type="ECO:0000256" key="2">
    <source>
        <dbReference type="ARBA" id="ARBA00012736"/>
    </source>
</evidence>
<name>A0ABN8CXQ2_9STRA</name>
<keyword evidence="5 11" id="KW-0378">Hydrolase</keyword>
<comment type="similarity">
    <text evidence="1 11">Belongs to the glycosyl hydrolase 28 family.</text>
</comment>
<evidence type="ECO:0000313" key="14">
    <source>
        <dbReference type="Proteomes" id="UP001158986"/>
    </source>
</evidence>
<feature type="signal peptide" evidence="12">
    <location>
        <begin position="1"/>
        <end position="20"/>
    </location>
</feature>
<evidence type="ECO:0000256" key="4">
    <source>
        <dbReference type="ARBA" id="ARBA00022737"/>
    </source>
</evidence>
<evidence type="ECO:0000256" key="11">
    <source>
        <dbReference type="RuleBase" id="RU361169"/>
    </source>
</evidence>
<accession>A0ABN8CXQ2</accession>
<evidence type="ECO:0000313" key="13">
    <source>
        <dbReference type="EMBL" id="CAH0517732.1"/>
    </source>
</evidence>
<evidence type="ECO:0000256" key="3">
    <source>
        <dbReference type="ARBA" id="ARBA00022729"/>
    </source>
</evidence>
<dbReference type="EMBL" id="CAKLCB010000251">
    <property type="protein sequence ID" value="CAH0517732.1"/>
    <property type="molecule type" value="Genomic_DNA"/>
</dbReference>
<gene>
    <name evidence="13" type="ORF">PBS001_LOCUS4326</name>
</gene>
<keyword evidence="4" id="KW-0677">Repeat</keyword>
<keyword evidence="6" id="KW-1015">Disulfide bond</keyword>
<reference evidence="13 14" key="1">
    <citation type="submission" date="2021-11" db="EMBL/GenBank/DDBJ databases">
        <authorList>
            <person name="Islam A."/>
            <person name="Islam S."/>
            <person name="Flora M.S."/>
            <person name="Rahman M."/>
            <person name="Ziaur R.M."/>
            <person name="Epstein J.H."/>
            <person name="Hassan M."/>
            <person name="Klassen M."/>
            <person name="Woodard K."/>
            <person name="Webb A."/>
            <person name="Webby R.J."/>
            <person name="El Zowalaty M.E."/>
        </authorList>
    </citation>
    <scope>NUCLEOTIDE SEQUENCE [LARGE SCALE GENOMIC DNA]</scope>
    <source>
        <strain evidence="13">Pbs1</strain>
    </source>
</reference>
<dbReference type="InterPro" id="IPR006626">
    <property type="entry name" value="PbH1"/>
</dbReference>
<evidence type="ECO:0000256" key="7">
    <source>
        <dbReference type="ARBA" id="ARBA00023295"/>
    </source>
</evidence>
<dbReference type="PROSITE" id="PS00502">
    <property type="entry name" value="POLYGALACTURONASE"/>
    <property type="match status" value="1"/>
</dbReference>
<dbReference type="EC" id="3.2.1.15" evidence="2"/>
<feature type="active site" evidence="10">
    <location>
        <position position="223"/>
    </location>
</feature>